<dbReference type="RefSeq" id="WP_110834677.1">
    <property type="nucleotide sequence ID" value="NZ_QKLU01000012.1"/>
</dbReference>
<comment type="caution">
    <text evidence="1">The sequence shown here is derived from an EMBL/GenBank/DDBJ whole genome shotgun (WGS) entry which is preliminary data.</text>
</comment>
<protein>
    <submittedName>
        <fullName evidence="1">Uncharacterized protein</fullName>
    </submittedName>
</protein>
<dbReference type="InterPro" id="IPR046250">
    <property type="entry name" value="DUF6283"/>
</dbReference>
<sequence>MNYKRKQPCKDCPYRKDSENQKWCKEEFENLLDKDADFIGSVFGCHKKDNHVCVGWLMDQVNRNFPSISLRFSLISNSVNRNYLNGLYCKSAMYSNINEMVKANYPELLRENMPVNKDQFSLRSSDLKQNL</sequence>
<evidence type="ECO:0000313" key="2">
    <source>
        <dbReference type="Proteomes" id="UP000248198"/>
    </source>
</evidence>
<proteinExistence type="predicted"/>
<keyword evidence="2" id="KW-1185">Reference proteome</keyword>
<evidence type="ECO:0000313" key="1">
    <source>
        <dbReference type="EMBL" id="PYF68418.1"/>
    </source>
</evidence>
<name>A0A318UK55_9SPHI</name>
<dbReference type="EMBL" id="QKLU01000012">
    <property type="protein sequence ID" value="PYF68418.1"/>
    <property type="molecule type" value="Genomic_DNA"/>
</dbReference>
<dbReference type="AlphaFoldDB" id="A0A318UK55"/>
<dbReference type="Proteomes" id="UP000248198">
    <property type="component" value="Unassembled WGS sequence"/>
</dbReference>
<dbReference type="Pfam" id="PF19800">
    <property type="entry name" value="DUF6283"/>
    <property type="match status" value="1"/>
</dbReference>
<reference evidence="1 2" key="1">
    <citation type="submission" date="2018-06" db="EMBL/GenBank/DDBJ databases">
        <title>Genomic Encyclopedia of Archaeal and Bacterial Type Strains, Phase II (KMG-II): from individual species to whole genera.</title>
        <authorList>
            <person name="Goeker M."/>
        </authorList>
    </citation>
    <scope>NUCLEOTIDE SEQUENCE [LARGE SCALE GENOMIC DNA]</scope>
    <source>
        <strain evidence="1 2">DSM 27372</strain>
    </source>
</reference>
<dbReference type="OrthoDB" id="8905293at2"/>
<gene>
    <name evidence="1" type="ORF">B0O44_1122</name>
</gene>
<accession>A0A318UK55</accession>
<organism evidence="1 2">
    <name type="scientific">Pedobacter nutrimenti</name>
    <dbReference type="NCBI Taxonomy" id="1241337"/>
    <lineage>
        <taxon>Bacteria</taxon>
        <taxon>Pseudomonadati</taxon>
        <taxon>Bacteroidota</taxon>
        <taxon>Sphingobacteriia</taxon>
        <taxon>Sphingobacteriales</taxon>
        <taxon>Sphingobacteriaceae</taxon>
        <taxon>Pedobacter</taxon>
    </lineage>
</organism>